<evidence type="ECO:0000256" key="4">
    <source>
        <dbReference type="ARBA" id="ARBA00012568"/>
    </source>
</evidence>
<keyword evidence="7 11" id="KW-0963">Cytoplasm</keyword>
<dbReference type="GO" id="GO:0004177">
    <property type="term" value="F:aminopeptidase activity"/>
    <property type="evidence" value="ECO:0007669"/>
    <property type="project" value="UniProtKB-UniRule"/>
</dbReference>
<feature type="active site" description="Nucleophile" evidence="12">
    <location>
        <position position="115"/>
    </location>
</feature>
<dbReference type="HOGENOM" id="CLU_043739_2_2_7"/>
<dbReference type="InterPro" id="IPR000073">
    <property type="entry name" value="AB_hydrolase_1"/>
</dbReference>
<evidence type="ECO:0000313" key="16">
    <source>
        <dbReference type="Proteomes" id="UP000019140"/>
    </source>
</evidence>
<dbReference type="PATRIC" id="fig|1429439.4.peg.7840"/>
<protein>
    <recommendedName>
        <fullName evidence="5 11">Proline iminopeptidase</fullName>
        <shortName evidence="11">PIP</shortName>
        <ecNumber evidence="4 11">3.4.11.5</ecNumber>
    </recommendedName>
    <alternativeName>
        <fullName evidence="10 11">Prolyl aminopeptidase</fullName>
    </alternativeName>
</protein>
<dbReference type="PANTHER" id="PTHR43722:SF1">
    <property type="entry name" value="PROLINE IMINOPEPTIDASE"/>
    <property type="match status" value="1"/>
</dbReference>
<dbReference type="InterPro" id="IPR005944">
    <property type="entry name" value="Pro_iminopeptidase"/>
</dbReference>
<dbReference type="InterPro" id="IPR029058">
    <property type="entry name" value="AB_hydrolase_fold"/>
</dbReference>
<keyword evidence="16" id="KW-1185">Reference proteome</keyword>
<feature type="active site" description="Proton donor" evidence="12">
    <location>
        <position position="298"/>
    </location>
</feature>
<evidence type="ECO:0000256" key="11">
    <source>
        <dbReference type="PIRNR" id="PIRNR006431"/>
    </source>
</evidence>
<evidence type="ECO:0000256" key="10">
    <source>
        <dbReference type="ARBA" id="ARBA00029605"/>
    </source>
</evidence>
<keyword evidence="6 11" id="KW-0031">Aminopeptidase</keyword>
<dbReference type="InterPro" id="IPR002410">
    <property type="entry name" value="Peptidase_S33"/>
</dbReference>
<keyword evidence="9 11" id="KW-0378">Hydrolase</keyword>
<dbReference type="SUPFAM" id="SSF53474">
    <property type="entry name" value="alpha/beta-Hydrolases"/>
    <property type="match status" value="1"/>
</dbReference>
<comment type="caution">
    <text evidence="15">The sequence shown here is derived from an EMBL/GenBank/DDBJ whole genome shotgun (WGS) entry which is preliminary data.</text>
</comment>
<evidence type="ECO:0000256" key="5">
    <source>
        <dbReference type="ARBA" id="ARBA00021843"/>
    </source>
</evidence>
<feature type="domain" description="AB hydrolase-1" evidence="14">
    <location>
        <begin position="38"/>
        <end position="299"/>
    </location>
</feature>
<evidence type="ECO:0000256" key="8">
    <source>
        <dbReference type="ARBA" id="ARBA00022670"/>
    </source>
</evidence>
<evidence type="ECO:0000259" key="14">
    <source>
        <dbReference type="Pfam" id="PF00561"/>
    </source>
</evidence>
<dbReference type="Proteomes" id="UP000019140">
    <property type="component" value="Unassembled WGS sequence"/>
</dbReference>
<evidence type="ECO:0000256" key="2">
    <source>
        <dbReference type="ARBA" id="ARBA00004496"/>
    </source>
</evidence>
<dbReference type="EC" id="3.4.11.5" evidence="4 11"/>
<comment type="subcellular location">
    <subcellularLocation>
        <location evidence="2 11">Cytoplasm</location>
    </subcellularLocation>
</comment>
<dbReference type="PANTHER" id="PTHR43722">
    <property type="entry name" value="PROLINE IMINOPEPTIDASE"/>
    <property type="match status" value="1"/>
</dbReference>
<dbReference type="AlphaFoldDB" id="W4LF94"/>
<evidence type="ECO:0000256" key="7">
    <source>
        <dbReference type="ARBA" id="ARBA00022490"/>
    </source>
</evidence>
<keyword evidence="8 11" id="KW-0645">Protease</keyword>
<evidence type="ECO:0000256" key="1">
    <source>
        <dbReference type="ARBA" id="ARBA00001585"/>
    </source>
</evidence>
<dbReference type="Pfam" id="PF00561">
    <property type="entry name" value="Abhydrolase_1"/>
    <property type="match status" value="1"/>
</dbReference>
<accession>W4LF94</accession>
<reference evidence="15 16" key="1">
    <citation type="journal article" date="2014" name="Nature">
        <title>An environmental bacterial taxon with a large and distinct metabolic repertoire.</title>
        <authorList>
            <person name="Wilson M.C."/>
            <person name="Mori T."/>
            <person name="Ruckert C."/>
            <person name="Uria A.R."/>
            <person name="Helf M.J."/>
            <person name="Takada K."/>
            <person name="Gernert C."/>
            <person name="Steffens U.A."/>
            <person name="Heycke N."/>
            <person name="Schmitt S."/>
            <person name="Rinke C."/>
            <person name="Helfrich E.J."/>
            <person name="Brachmann A.O."/>
            <person name="Gurgui C."/>
            <person name="Wakimoto T."/>
            <person name="Kracht M."/>
            <person name="Crusemann M."/>
            <person name="Hentschel U."/>
            <person name="Abe I."/>
            <person name="Matsunaga S."/>
            <person name="Kalinowski J."/>
            <person name="Takeyama H."/>
            <person name="Piel J."/>
        </authorList>
    </citation>
    <scope>NUCLEOTIDE SEQUENCE [LARGE SCALE GENOMIC DNA]</scope>
    <source>
        <strain evidence="16">TSY2</strain>
    </source>
</reference>
<evidence type="ECO:0000256" key="6">
    <source>
        <dbReference type="ARBA" id="ARBA00022438"/>
    </source>
</evidence>
<comment type="similarity">
    <text evidence="3 11 13">Belongs to the peptidase S33 family.</text>
</comment>
<comment type="catalytic activity">
    <reaction evidence="1 11 13">
        <text>Release of N-terminal proline from a peptide.</text>
        <dbReference type="EC" id="3.4.11.5"/>
    </reaction>
</comment>
<dbReference type="EMBL" id="AZHX01002243">
    <property type="protein sequence ID" value="ETW96011.1"/>
    <property type="molecule type" value="Genomic_DNA"/>
</dbReference>
<dbReference type="GO" id="GO:0006508">
    <property type="term" value="P:proteolysis"/>
    <property type="evidence" value="ECO:0007669"/>
    <property type="project" value="UniProtKB-KW"/>
</dbReference>
<evidence type="ECO:0000256" key="9">
    <source>
        <dbReference type="ARBA" id="ARBA00022801"/>
    </source>
</evidence>
<evidence type="ECO:0000256" key="12">
    <source>
        <dbReference type="PIRSR" id="PIRSR006431-1"/>
    </source>
</evidence>
<name>W4LF94_9BACT</name>
<evidence type="ECO:0000256" key="13">
    <source>
        <dbReference type="RuleBase" id="RU003421"/>
    </source>
</evidence>
<dbReference type="PRINTS" id="PR00793">
    <property type="entry name" value="PROAMNOPTASE"/>
</dbReference>
<evidence type="ECO:0000256" key="3">
    <source>
        <dbReference type="ARBA" id="ARBA00010088"/>
    </source>
</evidence>
<dbReference type="PIRSF" id="PIRSF006431">
    <property type="entry name" value="Pept_S33"/>
    <property type="match status" value="1"/>
</dbReference>
<dbReference type="GO" id="GO:0005737">
    <property type="term" value="C:cytoplasm"/>
    <property type="evidence" value="ECO:0007669"/>
    <property type="project" value="UniProtKB-SubCell"/>
</dbReference>
<gene>
    <name evidence="15" type="ORF">ETSY2_47220</name>
</gene>
<sequence>MTALYPEIEPHGHGMLDVGDGNLIYWEVCGDPNGKPALVLHGGPGSGCSTGLRRYFDPSVYRIVLFDQRGCGRSVPRTSDLRVNLSANTTEHLLADIERLRQHLGIDRWLVFGGSWGSTLGLAYAQRNPHRVTAIVLAGVTTTRRSEIEWLYRGVAPLFPEQWARFHAGVPVAERDGDLVAAYHRLLQHPNPSVHLKAAKDWCDWESALVSVDPDARVEPRRLQPDFQLAFARIVTHYFHHHAWLEDGILLRRAGSLAGIPGILIHGRLDLAAPLVTAWELAHAWPGSELVIVSRAGHATTDPGMSEAVIAATDRFRQIPS</sequence>
<dbReference type="NCBIfam" id="TIGR01249">
    <property type="entry name" value="pro_imino_pep_1"/>
    <property type="match status" value="1"/>
</dbReference>
<organism evidence="15 16">
    <name type="scientific">Candidatus Entotheonella gemina</name>
    <dbReference type="NCBI Taxonomy" id="1429439"/>
    <lineage>
        <taxon>Bacteria</taxon>
        <taxon>Pseudomonadati</taxon>
        <taxon>Nitrospinota/Tectimicrobiota group</taxon>
        <taxon>Candidatus Tectimicrobiota</taxon>
        <taxon>Candidatus Entotheonellia</taxon>
        <taxon>Candidatus Entotheonellales</taxon>
        <taxon>Candidatus Entotheonellaceae</taxon>
        <taxon>Candidatus Entotheonella</taxon>
    </lineage>
</organism>
<dbReference type="Gene3D" id="3.40.50.1820">
    <property type="entry name" value="alpha/beta hydrolase"/>
    <property type="match status" value="1"/>
</dbReference>
<evidence type="ECO:0000313" key="15">
    <source>
        <dbReference type="EMBL" id="ETW96011.1"/>
    </source>
</evidence>
<proteinExistence type="inferred from homology"/>
<feature type="active site" evidence="12">
    <location>
        <position position="270"/>
    </location>
</feature>